<reference evidence="3 4" key="1">
    <citation type="submission" date="2016-11" db="EMBL/GenBank/DDBJ databases">
        <authorList>
            <person name="Jaros S."/>
            <person name="Januszkiewicz K."/>
            <person name="Wedrychowicz H."/>
        </authorList>
    </citation>
    <scope>NUCLEOTIDE SEQUENCE [LARGE SCALE GENOMIC DNA]</scope>
    <source>
        <strain evidence="3 4">DSM 19436</strain>
    </source>
</reference>
<dbReference type="STRING" id="1122133.SAMN02745157_4984"/>
<feature type="signal peptide" evidence="1">
    <location>
        <begin position="1"/>
        <end position="28"/>
    </location>
</feature>
<feature type="chain" id="PRO_5009912577" evidence="1">
    <location>
        <begin position="29"/>
        <end position="722"/>
    </location>
</feature>
<evidence type="ECO:0000313" key="3">
    <source>
        <dbReference type="EMBL" id="SHG88226.1"/>
    </source>
</evidence>
<gene>
    <name evidence="3" type="ORF">SAMN02745157_4984</name>
</gene>
<name>A0A1M5NF44_9HYPH</name>
<dbReference type="InterPro" id="IPR012334">
    <property type="entry name" value="Pectin_lyas_fold"/>
</dbReference>
<dbReference type="PANTHER" id="PTHR36453">
    <property type="entry name" value="SECRETED PROTEIN-RELATED"/>
    <property type="match status" value="1"/>
</dbReference>
<evidence type="ECO:0000259" key="2">
    <source>
        <dbReference type="Pfam" id="PF05048"/>
    </source>
</evidence>
<dbReference type="Pfam" id="PF05048">
    <property type="entry name" value="NosD"/>
    <property type="match status" value="1"/>
</dbReference>
<dbReference type="SUPFAM" id="SSF51126">
    <property type="entry name" value="Pectin lyase-like"/>
    <property type="match status" value="1"/>
</dbReference>
<evidence type="ECO:0000256" key="1">
    <source>
        <dbReference type="SAM" id="SignalP"/>
    </source>
</evidence>
<dbReference type="SMART" id="SM00710">
    <property type="entry name" value="PbH1"/>
    <property type="match status" value="7"/>
</dbReference>
<dbReference type="OrthoDB" id="227157at2"/>
<dbReference type="InterPro" id="IPR007742">
    <property type="entry name" value="NosD_dom"/>
</dbReference>
<sequence>MSAQRISPFLISLIAGPALLTMTGAAVAAGPCDQATADIYVAPDGNDAWSGRTPSRQGKDGPVATVAAAQRLLHSVKPIAGKPRIAMLRGGRYELPATLSFGPEDSGSPESPVVYCSYPAETAVLSGGIVLKDWNVQSDGAWSATVPQLADGGGYVAQLMVDGQRRYRARLPKEGVYRIVDAAPSVGTGKSVRDAFQSRPGELNPAWVAGGDAEVLTLNVWSASRYKLLAVDTSDVATVDGHAPLRPPHQLNKNRRYYLENVPGSATDPGEWEFAHFNGRLRYHPMPGETPATTKVVVPRLTRLMEIGNGDETTARVHDLVFTNLTFSDTNWVLPPGGALVNQSAASIDAAILVRNADRVTFDGVRVMHTAGAGLEFGPGTKAGLITNSVFFDLGAGAIKLGTGSGAAPGDPPGPDRVPAEAADGNRVINNLIRSGGRVHPAAGGIWMGRTSGNVVANNTIEDFYYTGISVGWTWNNKNIDSSDNIVIANRLYRIGQGLLSDMGAIYTLGASPGTIVRGNWISDVRGNTYGGTGIGLDEGSSYLTIEDNLVVDTSGPSLSINYGKDNAVRNNIFARSSEHNVTEGPPKGGRPLLLSQNIMLAEAGKSIFDEKWPRSMSWSDRNLYWSASGDQTEIAPGVLLSPWRSNSPKDSSSAVADPLLDGLETGKIHVAPASPALVLGFAPFDVSGAGAHLDTDAIAKLPAAPPFFRDAVLTPGSSASQ</sequence>
<protein>
    <submittedName>
        <fullName evidence="3">Right handed beta helix region</fullName>
    </submittedName>
</protein>
<organism evidence="3 4">
    <name type="scientific">Kaistia soli DSM 19436</name>
    <dbReference type="NCBI Taxonomy" id="1122133"/>
    <lineage>
        <taxon>Bacteria</taxon>
        <taxon>Pseudomonadati</taxon>
        <taxon>Pseudomonadota</taxon>
        <taxon>Alphaproteobacteria</taxon>
        <taxon>Hyphomicrobiales</taxon>
        <taxon>Kaistiaceae</taxon>
        <taxon>Kaistia</taxon>
    </lineage>
</organism>
<feature type="domain" description="Periplasmic copper-binding protein NosD beta helix" evidence="2">
    <location>
        <begin position="420"/>
        <end position="583"/>
    </location>
</feature>
<dbReference type="RefSeq" id="WP_073058457.1">
    <property type="nucleotide sequence ID" value="NZ_FQUP01000009.1"/>
</dbReference>
<dbReference type="EMBL" id="FQUP01000009">
    <property type="protein sequence ID" value="SHG88226.1"/>
    <property type="molecule type" value="Genomic_DNA"/>
</dbReference>
<dbReference type="AlphaFoldDB" id="A0A1M5NF44"/>
<dbReference type="InterPro" id="IPR011050">
    <property type="entry name" value="Pectin_lyase_fold/virulence"/>
</dbReference>
<keyword evidence="1" id="KW-0732">Signal</keyword>
<dbReference type="Gene3D" id="2.160.20.10">
    <property type="entry name" value="Single-stranded right-handed beta-helix, Pectin lyase-like"/>
    <property type="match status" value="2"/>
</dbReference>
<proteinExistence type="predicted"/>
<evidence type="ECO:0000313" key="4">
    <source>
        <dbReference type="Proteomes" id="UP000184485"/>
    </source>
</evidence>
<dbReference type="InterPro" id="IPR006626">
    <property type="entry name" value="PbH1"/>
</dbReference>
<dbReference type="Proteomes" id="UP000184485">
    <property type="component" value="Unassembled WGS sequence"/>
</dbReference>
<keyword evidence="4" id="KW-1185">Reference proteome</keyword>
<accession>A0A1M5NF44</accession>
<dbReference type="PANTHER" id="PTHR36453:SF1">
    <property type="entry name" value="RIGHT HANDED BETA HELIX DOMAIN-CONTAINING PROTEIN"/>
    <property type="match status" value="1"/>
</dbReference>